<dbReference type="InterPro" id="IPR035906">
    <property type="entry name" value="MetI-like_sf"/>
</dbReference>
<protein>
    <submittedName>
        <fullName evidence="10">ABC transporter permease</fullName>
    </submittedName>
    <submittedName>
        <fullName evidence="11">Putative spermidine/putrescine transport system permease protein</fullName>
    </submittedName>
</protein>
<dbReference type="GeneID" id="39859429"/>
<dbReference type="CDD" id="cd06261">
    <property type="entry name" value="TM_PBP2"/>
    <property type="match status" value="1"/>
</dbReference>
<dbReference type="InterPro" id="IPR000515">
    <property type="entry name" value="MetI-like"/>
</dbReference>
<feature type="transmembrane region" description="Helical" evidence="8">
    <location>
        <begin position="206"/>
        <end position="228"/>
    </location>
</feature>
<keyword evidence="7 8" id="KW-0472">Membrane</keyword>
<comment type="subcellular location">
    <subcellularLocation>
        <location evidence="1 8">Cell membrane</location>
        <topology evidence="1 8">Multi-pass membrane protein</topology>
    </subcellularLocation>
</comment>
<dbReference type="SUPFAM" id="SSF161098">
    <property type="entry name" value="MetI-like"/>
    <property type="match status" value="1"/>
</dbReference>
<feature type="transmembrane region" description="Helical" evidence="8">
    <location>
        <begin position="257"/>
        <end position="279"/>
    </location>
</feature>
<gene>
    <name evidence="10" type="ORF">DV707_15020</name>
    <name evidence="11" type="ORF">SAMN04488133_3651</name>
</gene>
<dbReference type="RefSeq" id="WP_103993187.1">
    <property type="nucleotide sequence ID" value="NZ_CP031312.1"/>
</dbReference>
<evidence type="ECO:0000313" key="10">
    <source>
        <dbReference type="EMBL" id="QCC49068.1"/>
    </source>
</evidence>
<keyword evidence="3 8" id="KW-0813">Transport</keyword>
<dbReference type="GO" id="GO:0055085">
    <property type="term" value="P:transmembrane transport"/>
    <property type="evidence" value="ECO:0007669"/>
    <property type="project" value="InterPro"/>
</dbReference>
<sequence length="290" mass="31650">MSKISRDSVSIHESYLLAGPSLLWFGVFLLIPLGVISYYSVLTYSSFSVQHTLTLEPWINVATSATIREVFLETLLTGAVVTLLTLVFGYPLAYYLRFYTSQNGGIILLLFLIIPFWTSGVIRTLGWIPVLGKEGVINQVLLLVGIIDQPLSWLLFSPVSQILGYLQNYVVFMAAPIYIALTQVDEGLLDASETLRGGPVATFRNVTWPLSLPGVVIGSIFVFVLSIGNFAVPQFLSGGSSTISTLIYTTVNQGLDYPAAAALSLTLLVVIFGIVYLSLRRVDITELARG</sequence>
<keyword evidence="6 8" id="KW-1133">Transmembrane helix</keyword>
<evidence type="ECO:0000256" key="6">
    <source>
        <dbReference type="ARBA" id="ARBA00022989"/>
    </source>
</evidence>
<evidence type="ECO:0000256" key="4">
    <source>
        <dbReference type="ARBA" id="ARBA00022475"/>
    </source>
</evidence>
<evidence type="ECO:0000256" key="8">
    <source>
        <dbReference type="RuleBase" id="RU363032"/>
    </source>
</evidence>
<evidence type="ECO:0000256" key="7">
    <source>
        <dbReference type="ARBA" id="ARBA00023136"/>
    </source>
</evidence>
<organism evidence="11 12">
    <name type="scientific">Halobellus limi</name>
    <dbReference type="NCBI Taxonomy" id="699433"/>
    <lineage>
        <taxon>Archaea</taxon>
        <taxon>Methanobacteriati</taxon>
        <taxon>Methanobacteriota</taxon>
        <taxon>Stenosarchaea group</taxon>
        <taxon>Halobacteria</taxon>
        <taxon>Halobacteriales</taxon>
        <taxon>Haloferacaceae</taxon>
        <taxon>Halobellus</taxon>
    </lineage>
</organism>
<comment type="similarity">
    <text evidence="2">Belongs to the binding-protein-dependent transport system permease family. CysTW subfamily.</text>
</comment>
<dbReference type="Proteomes" id="UP000296733">
    <property type="component" value="Plasmid unnamed1"/>
</dbReference>
<evidence type="ECO:0000259" key="9">
    <source>
        <dbReference type="PROSITE" id="PS50928"/>
    </source>
</evidence>
<dbReference type="PANTHER" id="PTHR42929:SF1">
    <property type="entry name" value="INNER MEMBRANE ABC TRANSPORTER PERMEASE PROTEIN YDCU-RELATED"/>
    <property type="match status" value="1"/>
</dbReference>
<dbReference type="EMBL" id="CP031312">
    <property type="protein sequence ID" value="QCC49068.1"/>
    <property type="molecule type" value="Genomic_DNA"/>
</dbReference>
<dbReference type="Pfam" id="PF00528">
    <property type="entry name" value="BPD_transp_1"/>
    <property type="match status" value="1"/>
</dbReference>
<keyword evidence="12" id="KW-1185">Reference proteome</keyword>
<evidence type="ECO:0000256" key="2">
    <source>
        <dbReference type="ARBA" id="ARBA00007069"/>
    </source>
</evidence>
<dbReference type="PANTHER" id="PTHR42929">
    <property type="entry name" value="INNER MEMBRANE ABC TRANSPORTER PERMEASE PROTEIN YDCU-RELATED-RELATED"/>
    <property type="match status" value="1"/>
</dbReference>
<feature type="transmembrane region" description="Helical" evidence="8">
    <location>
        <begin position="108"/>
        <end position="130"/>
    </location>
</feature>
<evidence type="ECO:0000256" key="1">
    <source>
        <dbReference type="ARBA" id="ARBA00004651"/>
    </source>
</evidence>
<dbReference type="PROSITE" id="PS50928">
    <property type="entry name" value="ABC_TM1"/>
    <property type="match status" value="1"/>
</dbReference>
<dbReference type="Gene3D" id="1.10.3720.10">
    <property type="entry name" value="MetI-like"/>
    <property type="match status" value="1"/>
</dbReference>
<feature type="transmembrane region" description="Helical" evidence="8">
    <location>
        <begin position="163"/>
        <end position="181"/>
    </location>
</feature>
<dbReference type="KEGG" id="hlm:DV707_15020"/>
<feature type="transmembrane region" description="Helical" evidence="8">
    <location>
        <begin position="136"/>
        <end position="156"/>
    </location>
</feature>
<feature type="transmembrane region" description="Helical" evidence="8">
    <location>
        <begin position="21"/>
        <end position="41"/>
    </location>
</feature>
<dbReference type="OrthoDB" id="31404at2157"/>
<evidence type="ECO:0000313" key="12">
    <source>
        <dbReference type="Proteomes" id="UP000236740"/>
    </source>
</evidence>
<keyword evidence="4" id="KW-1003">Cell membrane</keyword>
<name>A0A1H6CQP0_9EURY</name>
<keyword evidence="5 8" id="KW-0812">Transmembrane</keyword>
<evidence type="ECO:0000256" key="3">
    <source>
        <dbReference type="ARBA" id="ARBA00022448"/>
    </source>
</evidence>
<geneLocation type="plasmid" evidence="10">
    <name>unnamed1</name>
</geneLocation>
<dbReference type="GO" id="GO:0005886">
    <property type="term" value="C:plasma membrane"/>
    <property type="evidence" value="ECO:0007669"/>
    <property type="project" value="UniProtKB-SubCell"/>
</dbReference>
<evidence type="ECO:0000313" key="13">
    <source>
        <dbReference type="Proteomes" id="UP000296733"/>
    </source>
</evidence>
<dbReference type="Proteomes" id="UP000236740">
    <property type="component" value="Unassembled WGS sequence"/>
</dbReference>
<proteinExistence type="inferred from homology"/>
<reference evidence="11 12" key="1">
    <citation type="submission" date="2016-10" db="EMBL/GenBank/DDBJ databases">
        <authorList>
            <person name="de Groot N.N."/>
        </authorList>
    </citation>
    <scope>NUCLEOTIDE SEQUENCE [LARGE SCALE GENOMIC DNA]</scope>
    <source>
        <strain evidence="11 12">CGMCC 1.10331</strain>
    </source>
</reference>
<accession>A0A1H6CQP0</accession>
<dbReference type="EMBL" id="FNVN01000009">
    <property type="protein sequence ID" value="SEG75329.1"/>
    <property type="molecule type" value="Genomic_DNA"/>
</dbReference>
<feature type="domain" description="ABC transmembrane type-1" evidence="9">
    <location>
        <begin position="71"/>
        <end position="278"/>
    </location>
</feature>
<feature type="transmembrane region" description="Helical" evidence="8">
    <location>
        <begin position="235"/>
        <end position="251"/>
    </location>
</feature>
<evidence type="ECO:0000313" key="11">
    <source>
        <dbReference type="EMBL" id="SEG75329.1"/>
    </source>
</evidence>
<dbReference type="AlphaFoldDB" id="A0A1H6CQP0"/>
<evidence type="ECO:0000256" key="5">
    <source>
        <dbReference type="ARBA" id="ARBA00022692"/>
    </source>
</evidence>
<reference evidence="10 13" key="2">
    <citation type="journal article" date="2019" name="Nat. Commun.">
        <title>A new type of DNA phosphorothioation-based antiviral system in archaea.</title>
        <authorList>
            <person name="Xiong L."/>
            <person name="Liu S."/>
            <person name="Chen S."/>
            <person name="Xiao Y."/>
            <person name="Zhu B."/>
            <person name="Gao Y."/>
            <person name="Zhang Y."/>
            <person name="Chen B."/>
            <person name="Luo J."/>
            <person name="Deng Z."/>
            <person name="Chen X."/>
            <person name="Wang L."/>
            <person name="Chen S."/>
        </authorList>
    </citation>
    <scope>NUCLEOTIDE SEQUENCE [LARGE SCALE GENOMIC DNA]</scope>
    <source>
        <strain evidence="10 13">CGMCC 1.10331</strain>
        <plasmid evidence="10 13">unnamed1</plasmid>
    </source>
</reference>
<feature type="transmembrane region" description="Helical" evidence="8">
    <location>
        <begin position="75"/>
        <end position="96"/>
    </location>
</feature>
<keyword evidence="10" id="KW-0614">Plasmid</keyword>